<dbReference type="RefSeq" id="WP_266241755.1">
    <property type="nucleotide sequence ID" value="NZ_JAMXWF010000048.1"/>
</dbReference>
<dbReference type="AlphaFoldDB" id="A0AAP5EZB6"/>
<sequence length="109" mass="11725">MSLDEQIAETQRRLEALREKKRVEEKNALGKNRKAIGDLFKAERLDTVDVEVWRKALPKVKALLGMAAESESDPPAVPASDAKAEPSAAVPPSKGAGKAEAQPEPEPVA</sequence>
<name>A0AAP5EZB6_9BURK</name>
<comment type="caution">
    <text evidence="3">The sequence shown here is derived from an EMBL/GenBank/DDBJ whole genome shotgun (WGS) entry which is preliminary data.</text>
</comment>
<reference evidence="3" key="1">
    <citation type="submission" date="2022-06" db="EMBL/GenBank/DDBJ databases">
        <title>PHB producers.</title>
        <authorList>
            <person name="Besaury L."/>
        </authorList>
    </citation>
    <scope>NUCLEOTIDE SEQUENCE</scope>
    <source>
        <strain evidence="3 4">SEWS6</strain>
    </source>
</reference>
<evidence type="ECO:0000313" key="5">
    <source>
        <dbReference type="Proteomes" id="UP001242288"/>
    </source>
</evidence>
<gene>
    <name evidence="3" type="ORF">NIE36_37485</name>
    <name evidence="2" type="ORF">OSB80_37575</name>
</gene>
<evidence type="ECO:0000313" key="3">
    <source>
        <dbReference type="EMBL" id="MDQ6412820.1"/>
    </source>
</evidence>
<accession>A0AAP5EZB6</accession>
<protein>
    <submittedName>
        <fullName evidence="3">Uncharacterized protein</fullName>
    </submittedName>
</protein>
<organism evidence="3 5">
    <name type="scientific">Paraburkholderia madseniana</name>
    <dbReference type="NCBI Taxonomy" id="2599607"/>
    <lineage>
        <taxon>Bacteria</taxon>
        <taxon>Pseudomonadati</taxon>
        <taxon>Pseudomonadota</taxon>
        <taxon>Betaproteobacteria</taxon>
        <taxon>Burkholderiales</taxon>
        <taxon>Burkholderiaceae</taxon>
        <taxon>Paraburkholderia</taxon>
    </lineage>
</organism>
<dbReference type="EMBL" id="JAMXWF010000048">
    <property type="protein sequence ID" value="MDQ6412820.1"/>
    <property type="molecule type" value="Genomic_DNA"/>
</dbReference>
<feature type="region of interest" description="Disordered" evidence="1">
    <location>
        <begin position="67"/>
        <end position="109"/>
    </location>
</feature>
<evidence type="ECO:0000256" key="1">
    <source>
        <dbReference type="SAM" id="MobiDB-lite"/>
    </source>
</evidence>
<dbReference type="Proteomes" id="UP001209412">
    <property type="component" value="Unassembled WGS sequence"/>
</dbReference>
<dbReference type="EMBL" id="JAPKHW010000048">
    <property type="protein sequence ID" value="MCX4151006.1"/>
    <property type="molecule type" value="Genomic_DNA"/>
</dbReference>
<proteinExistence type="predicted"/>
<dbReference type="Proteomes" id="UP001242288">
    <property type="component" value="Unassembled WGS sequence"/>
</dbReference>
<evidence type="ECO:0000313" key="2">
    <source>
        <dbReference type="EMBL" id="MCX4151006.1"/>
    </source>
</evidence>
<evidence type="ECO:0000313" key="4">
    <source>
        <dbReference type="Proteomes" id="UP001209412"/>
    </source>
</evidence>
<keyword evidence="4" id="KW-1185">Reference proteome</keyword>